<comment type="caution">
    <text evidence="2">The sequence shown here is derived from an EMBL/GenBank/DDBJ whole genome shotgun (WGS) entry which is preliminary data.</text>
</comment>
<dbReference type="AlphaFoldDB" id="A0A8S1WF03"/>
<evidence type="ECO:0000256" key="1">
    <source>
        <dbReference type="SAM" id="MobiDB-lite"/>
    </source>
</evidence>
<proteinExistence type="predicted"/>
<reference evidence="2" key="1">
    <citation type="submission" date="2021-01" db="EMBL/GenBank/DDBJ databases">
        <authorList>
            <consortium name="Genoscope - CEA"/>
            <person name="William W."/>
        </authorList>
    </citation>
    <scope>NUCLEOTIDE SEQUENCE</scope>
</reference>
<dbReference type="Proteomes" id="UP000683925">
    <property type="component" value="Unassembled WGS sequence"/>
</dbReference>
<dbReference type="EMBL" id="CAJJDP010000092">
    <property type="protein sequence ID" value="CAD8188854.1"/>
    <property type="molecule type" value="Genomic_DNA"/>
</dbReference>
<keyword evidence="4" id="KW-1185">Reference proteome</keyword>
<evidence type="ECO:0000313" key="3">
    <source>
        <dbReference type="EMBL" id="CAD8188856.1"/>
    </source>
</evidence>
<evidence type="ECO:0000313" key="2">
    <source>
        <dbReference type="EMBL" id="CAD8188854.1"/>
    </source>
</evidence>
<protein>
    <submittedName>
        <fullName evidence="2">Uncharacterized protein</fullName>
    </submittedName>
</protein>
<feature type="region of interest" description="Disordered" evidence="1">
    <location>
        <begin position="67"/>
        <end position="93"/>
    </location>
</feature>
<gene>
    <name evidence="2" type="ORF">POCTA_138.1.T0930186</name>
    <name evidence="3" type="ORF">POCTA_138.1.T0930188</name>
</gene>
<organism evidence="2 4">
    <name type="scientific">Paramecium octaurelia</name>
    <dbReference type="NCBI Taxonomy" id="43137"/>
    <lineage>
        <taxon>Eukaryota</taxon>
        <taxon>Sar</taxon>
        <taxon>Alveolata</taxon>
        <taxon>Ciliophora</taxon>
        <taxon>Intramacronucleata</taxon>
        <taxon>Oligohymenophorea</taxon>
        <taxon>Peniculida</taxon>
        <taxon>Parameciidae</taxon>
        <taxon>Paramecium</taxon>
    </lineage>
</organism>
<accession>A0A8S1WF03</accession>
<name>A0A8S1WF03_PAROT</name>
<sequence>MADTTGQIAFEHLIDNRQDVRIKKELIKLFPKEQNLKVFVMKGENSKQIQKILKEIQIISKRTQNIDEKNAKENKKQQKLKEHQQQQRQNYRKMCLRNRKKSRCQAKRTIEKWICKK</sequence>
<feature type="compositionally biased region" description="Basic and acidic residues" evidence="1">
    <location>
        <begin position="67"/>
        <end position="85"/>
    </location>
</feature>
<dbReference type="EMBL" id="CAJJDP010000092">
    <property type="protein sequence ID" value="CAD8188856.1"/>
    <property type="molecule type" value="Genomic_DNA"/>
</dbReference>
<evidence type="ECO:0000313" key="4">
    <source>
        <dbReference type="Proteomes" id="UP000683925"/>
    </source>
</evidence>